<protein>
    <recommendedName>
        <fullName evidence="13">Polycomb protein Scm</fullName>
    </recommendedName>
</protein>
<dbReference type="PANTHER" id="PTHR12247:SF132">
    <property type="entry name" value="POLYCOMB PROTEIN SCM"/>
    <property type="match status" value="1"/>
</dbReference>
<evidence type="ECO:0000256" key="2">
    <source>
        <dbReference type="ARBA" id="ARBA00008469"/>
    </source>
</evidence>
<keyword evidence="7" id="KW-0539">Nucleus</keyword>
<evidence type="ECO:0000259" key="11">
    <source>
        <dbReference type="SMART" id="SM00746"/>
    </source>
</evidence>
<dbReference type="Pfam" id="PF02820">
    <property type="entry name" value="MBT"/>
    <property type="match status" value="2"/>
</dbReference>
<gene>
    <name evidence="12" type="ORF">TTEB3V08_LOCUS7063</name>
</gene>
<comment type="similarity">
    <text evidence="2">Belongs to the SCM family.</text>
</comment>
<dbReference type="PROSITE" id="PS51079">
    <property type="entry name" value="MBT"/>
    <property type="match status" value="2"/>
</dbReference>
<feature type="domain" description="TRASH" evidence="11">
    <location>
        <begin position="98"/>
        <end position="135"/>
    </location>
</feature>
<feature type="domain" description="SAM" evidence="10">
    <location>
        <begin position="753"/>
        <end position="821"/>
    </location>
</feature>
<dbReference type="GO" id="GO:0042393">
    <property type="term" value="F:histone binding"/>
    <property type="evidence" value="ECO:0007669"/>
    <property type="project" value="TreeGrafter"/>
</dbReference>
<dbReference type="Gene3D" id="3.90.1150.190">
    <property type="entry name" value="SLED domain"/>
    <property type="match status" value="1"/>
</dbReference>
<dbReference type="InterPro" id="IPR013761">
    <property type="entry name" value="SAM/pointed_sf"/>
</dbReference>
<sequence length="899" mass="99384">MSSSQGKARGPGRPPKNKLLNTCYWCGENKQTLKYVYPTTQDMKEFCSETCLSEFSKAYRKVRHRHIIPCVQRLVEDPGDHLSLVLQYLEGGANLGGCKLCDNVIRGTPVRLEHPTEPVKIFCSTHCLEKFHKKETAIQQKADLPIAAIKPIYEMFDWDSYLKETNSIAAPITCFKQSEEPPKNEFTVGMKLEALDPRNLTSTCIASVVGVLGPRLRLRLDGSDNKNDFWRLVDSAEINSIGTCEKKGGMLQPPLGFRSNSSLWPQFLLKTLNGAEMALPRMFKPQPRVAKCNMFEVGMKLEAVDRKNPQLICAATVGFRMNASSWPSFMLKSLSTAHLAPEDIFVDEPKGPKQNLFEAGMKLEAVDKKNPHLICVATVGAIRGEMIHVTFDGWRGAFDYWCRYDSRDIFPVGWCCKSKHPMQPPGQKTAHGSSRYKTRVCNIPPPMANTTTAETKQLPPLPRPLPAQSQQQTPVVGSSVASPPIPPSPETPPTLTTATPSPRGPATASPLLNEPETGAESRGDQVDTTTIAVHDVTSTQEDTPSVTIHVNQSCQCGPYLDPRKVKKLPPQFQSESLNWIVKESVQSLVNAATNQRHIFGMLRQGDGKVYITASYENKVVNIRLPPFENETNMWDFFEILFDEMGCCPRLYSHQRLYTRCPTCYQEDTPVTPSKRAADAPLAVGEPSRKRRWSSGSSDSSSQVRSSPTNAAMAPTGPSSPQQPRRSVPAELEAATSTTPHSENSGNAKVSTDANEWSIDDVIHHIYSVDPTLGVHADLFRKHEIDGKALLLLTSEMMMKYMGLKLGPALKICNLVSRIDALKHLPINLVGSSTVSTLQGRVQYQPCRAENSINLAGPSTVSTLQGREQYQPCRAENSINLAGTSTVSTLQAYAEFHSDF</sequence>
<dbReference type="SUPFAM" id="SSF47769">
    <property type="entry name" value="SAM/Pointed domain"/>
    <property type="match status" value="1"/>
</dbReference>
<feature type="compositionally biased region" description="Pro residues" evidence="9">
    <location>
        <begin position="483"/>
        <end position="492"/>
    </location>
</feature>
<dbReference type="SMART" id="SM00454">
    <property type="entry name" value="SAM"/>
    <property type="match status" value="1"/>
</dbReference>
<dbReference type="InterPro" id="IPR021987">
    <property type="entry name" value="SLED"/>
</dbReference>
<feature type="repeat" description="MBT" evidence="8">
    <location>
        <begin position="324"/>
        <end position="425"/>
    </location>
</feature>
<dbReference type="InterPro" id="IPR011017">
    <property type="entry name" value="TRASH_dom"/>
</dbReference>
<dbReference type="Pfam" id="PF00536">
    <property type="entry name" value="SAM_1"/>
    <property type="match status" value="1"/>
</dbReference>
<dbReference type="GO" id="GO:0045892">
    <property type="term" value="P:negative regulation of DNA-templated transcription"/>
    <property type="evidence" value="ECO:0007669"/>
    <property type="project" value="TreeGrafter"/>
</dbReference>
<keyword evidence="5" id="KW-0805">Transcription regulation</keyword>
<feature type="compositionally biased region" description="Low complexity" evidence="9">
    <location>
        <begin position="693"/>
        <end position="706"/>
    </location>
</feature>
<dbReference type="SUPFAM" id="SSF63748">
    <property type="entry name" value="Tudor/PWWP/MBT"/>
    <property type="match status" value="3"/>
</dbReference>
<evidence type="ECO:0008006" key="13">
    <source>
        <dbReference type="Google" id="ProtNLM"/>
    </source>
</evidence>
<evidence type="ECO:0000313" key="12">
    <source>
        <dbReference type="EMBL" id="CAD7459098.1"/>
    </source>
</evidence>
<dbReference type="SMART" id="SM00746">
    <property type="entry name" value="TRASH"/>
    <property type="match status" value="2"/>
</dbReference>
<reference evidence="12" key="1">
    <citation type="submission" date="2020-11" db="EMBL/GenBank/DDBJ databases">
        <authorList>
            <person name="Tran Van P."/>
        </authorList>
    </citation>
    <scope>NUCLEOTIDE SEQUENCE</scope>
</reference>
<dbReference type="GO" id="GO:0005634">
    <property type="term" value="C:nucleus"/>
    <property type="evidence" value="ECO:0007669"/>
    <property type="project" value="UniProtKB-SubCell"/>
</dbReference>
<feature type="region of interest" description="Disordered" evidence="9">
    <location>
        <begin position="420"/>
        <end position="527"/>
    </location>
</feature>
<feature type="domain" description="TRASH" evidence="11">
    <location>
        <begin position="23"/>
        <end position="59"/>
    </location>
</feature>
<keyword evidence="4" id="KW-0677">Repeat</keyword>
<organism evidence="12">
    <name type="scientific">Timema tahoe</name>
    <dbReference type="NCBI Taxonomy" id="61484"/>
    <lineage>
        <taxon>Eukaryota</taxon>
        <taxon>Metazoa</taxon>
        <taxon>Ecdysozoa</taxon>
        <taxon>Arthropoda</taxon>
        <taxon>Hexapoda</taxon>
        <taxon>Insecta</taxon>
        <taxon>Pterygota</taxon>
        <taxon>Neoptera</taxon>
        <taxon>Polyneoptera</taxon>
        <taxon>Phasmatodea</taxon>
        <taxon>Timematodea</taxon>
        <taxon>Timematoidea</taxon>
        <taxon>Timematidae</taxon>
        <taxon>Timema</taxon>
    </lineage>
</organism>
<feature type="compositionally biased region" description="Polar residues" evidence="9">
    <location>
        <begin position="734"/>
        <end position="750"/>
    </location>
</feature>
<evidence type="ECO:0000256" key="9">
    <source>
        <dbReference type="SAM" id="MobiDB-lite"/>
    </source>
</evidence>
<dbReference type="InterPro" id="IPR001660">
    <property type="entry name" value="SAM"/>
</dbReference>
<evidence type="ECO:0000259" key="10">
    <source>
        <dbReference type="SMART" id="SM00454"/>
    </source>
</evidence>
<dbReference type="InterPro" id="IPR047531">
    <property type="entry name" value="SAM_Scm-like"/>
</dbReference>
<keyword evidence="3" id="KW-0678">Repressor</keyword>
<dbReference type="EMBL" id="OE002661">
    <property type="protein sequence ID" value="CAD7459098.1"/>
    <property type="molecule type" value="Genomic_DNA"/>
</dbReference>
<proteinExistence type="inferred from homology"/>
<dbReference type="SMART" id="SM00561">
    <property type="entry name" value="MBT"/>
    <property type="match status" value="2"/>
</dbReference>
<evidence type="ECO:0000256" key="6">
    <source>
        <dbReference type="ARBA" id="ARBA00023163"/>
    </source>
</evidence>
<evidence type="ECO:0000256" key="7">
    <source>
        <dbReference type="ARBA" id="ARBA00023242"/>
    </source>
</evidence>
<dbReference type="CDD" id="cd20092">
    <property type="entry name" value="MBT_dScm-like_rpt2"/>
    <property type="match status" value="1"/>
</dbReference>
<name>A0A7R9IIM2_9NEOP</name>
<evidence type="ECO:0000256" key="4">
    <source>
        <dbReference type="ARBA" id="ARBA00022737"/>
    </source>
</evidence>
<comment type="subcellular location">
    <subcellularLocation>
        <location evidence="1">Nucleus</location>
    </subcellularLocation>
</comment>
<keyword evidence="6" id="KW-0804">Transcription</keyword>
<dbReference type="CDD" id="cd09578">
    <property type="entry name" value="SAM_Scm"/>
    <property type="match status" value="1"/>
</dbReference>
<dbReference type="InterPro" id="IPR038348">
    <property type="entry name" value="SLED_sf"/>
</dbReference>
<feature type="region of interest" description="Disordered" evidence="9">
    <location>
        <begin position="667"/>
        <end position="750"/>
    </location>
</feature>
<dbReference type="AlphaFoldDB" id="A0A7R9IIM2"/>
<dbReference type="GO" id="GO:0003682">
    <property type="term" value="F:chromatin binding"/>
    <property type="evidence" value="ECO:0007669"/>
    <property type="project" value="TreeGrafter"/>
</dbReference>
<dbReference type="InterPro" id="IPR004092">
    <property type="entry name" value="Mbt"/>
</dbReference>
<dbReference type="Gene3D" id="1.10.150.50">
    <property type="entry name" value="Transcription Factor, Ets-1"/>
    <property type="match status" value="1"/>
</dbReference>
<accession>A0A7R9IIM2</accession>
<dbReference type="Gene3D" id="2.30.30.140">
    <property type="match status" value="4"/>
</dbReference>
<dbReference type="InterPro" id="IPR050548">
    <property type="entry name" value="PcG_chromatin_remod_factors"/>
</dbReference>
<feature type="compositionally biased region" description="Low complexity" evidence="9">
    <location>
        <begin position="466"/>
        <end position="482"/>
    </location>
</feature>
<evidence type="ECO:0000256" key="5">
    <source>
        <dbReference type="ARBA" id="ARBA00023015"/>
    </source>
</evidence>
<dbReference type="Pfam" id="PF12140">
    <property type="entry name" value="SLED"/>
    <property type="match status" value="1"/>
</dbReference>
<evidence type="ECO:0000256" key="3">
    <source>
        <dbReference type="ARBA" id="ARBA00022491"/>
    </source>
</evidence>
<dbReference type="PANTHER" id="PTHR12247">
    <property type="entry name" value="POLYCOMB GROUP PROTEIN"/>
    <property type="match status" value="1"/>
</dbReference>
<evidence type="ECO:0000256" key="1">
    <source>
        <dbReference type="ARBA" id="ARBA00004123"/>
    </source>
</evidence>
<feature type="repeat" description="MBT" evidence="8">
    <location>
        <begin position="156"/>
        <end position="254"/>
    </location>
</feature>
<evidence type="ECO:0000256" key="8">
    <source>
        <dbReference type="PROSITE-ProRule" id="PRU00459"/>
    </source>
</evidence>